<feature type="binding site" evidence="8">
    <location>
        <begin position="156"/>
        <end position="160"/>
    </location>
    <ligand>
        <name>NADP(+)</name>
        <dbReference type="ChEBI" id="CHEBI:58349"/>
    </ligand>
</feature>
<evidence type="ECO:0000256" key="6">
    <source>
        <dbReference type="ARBA" id="ARBA00048508"/>
    </source>
</evidence>
<dbReference type="PANTHER" id="PTHR42879:SF2">
    <property type="entry name" value="3-OXOACYL-[ACYL-CARRIER-PROTEIN] REDUCTASE FABG"/>
    <property type="match status" value="1"/>
</dbReference>
<evidence type="ECO:0000256" key="1">
    <source>
        <dbReference type="ARBA" id="ARBA00005194"/>
    </source>
</evidence>
<evidence type="ECO:0000256" key="2">
    <source>
        <dbReference type="ARBA" id="ARBA00006484"/>
    </source>
</evidence>
<evidence type="ECO:0000259" key="10">
    <source>
        <dbReference type="SMART" id="SM00822"/>
    </source>
</evidence>
<evidence type="ECO:0000256" key="8">
    <source>
        <dbReference type="PIRSR" id="PIRSR611284-2"/>
    </source>
</evidence>
<evidence type="ECO:0000256" key="5">
    <source>
        <dbReference type="ARBA" id="ARBA00023221"/>
    </source>
</evidence>
<comment type="subunit">
    <text evidence="9">Homotetramer.</text>
</comment>
<feature type="domain" description="Ketoreductase" evidence="10">
    <location>
        <begin position="5"/>
        <end position="191"/>
    </location>
</feature>
<dbReference type="PROSITE" id="PS00061">
    <property type="entry name" value="ADH_SHORT"/>
    <property type="match status" value="1"/>
</dbReference>
<reference evidence="11 12" key="1">
    <citation type="submission" date="2020-08" db="EMBL/GenBank/DDBJ databases">
        <title>Genomic Encyclopedia of Type Strains, Phase IV (KMG-IV): sequencing the most valuable type-strain genomes for metagenomic binning, comparative biology and taxonomic classification.</title>
        <authorList>
            <person name="Goeker M."/>
        </authorList>
    </citation>
    <scope>NUCLEOTIDE SEQUENCE [LARGE SCALE GENOMIC DNA]</scope>
    <source>
        <strain evidence="11 12">DSM 17245</strain>
    </source>
</reference>
<evidence type="ECO:0000313" key="12">
    <source>
        <dbReference type="Proteomes" id="UP000522163"/>
    </source>
</evidence>
<dbReference type="GO" id="GO:0051287">
    <property type="term" value="F:NAD binding"/>
    <property type="evidence" value="ECO:0007669"/>
    <property type="project" value="UniProtKB-UniRule"/>
</dbReference>
<evidence type="ECO:0000313" key="11">
    <source>
        <dbReference type="EMBL" id="MBB6041181.1"/>
    </source>
</evidence>
<dbReference type="GO" id="GO:0004316">
    <property type="term" value="F:3-oxoacyl-[acyl-carrier-protein] reductase (NADPH) activity"/>
    <property type="evidence" value="ECO:0007669"/>
    <property type="project" value="UniProtKB-UniRule"/>
</dbReference>
<dbReference type="GO" id="GO:0006633">
    <property type="term" value="P:fatty acid biosynthetic process"/>
    <property type="evidence" value="ECO:0007669"/>
    <property type="project" value="UniProtKB-UniPathway"/>
</dbReference>
<dbReference type="EMBL" id="JACHHH010000005">
    <property type="protein sequence ID" value="MBB6041181.1"/>
    <property type="molecule type" value="Genomic_DNA"/>
</dbReference>
<dbReference type="GO" id="GO:0008202">
    <property type="term" value="P:steroid metabolic process"/>
    <property type="evidence" value="ECO:0007669"/>
    <property type="project" value="UniProtKB-KW"/>
</dbReference>
<keyword evidence="9" id="KW-0275">Fatty acid biosynthesis</keyword>
<evidence type="ECO:0000256" key="9">
    <source>
        <dbReference type="RuleBase" id="RU366074"/>
    </source>
</evidence>
<sequence>MAERETCLVTGASGGIGSAIALKMAAEGRNVVLHYAGNEAAARAVEEEIHKAYPSVETLLCQGDIKKEEDVERIVAEAVVRFSEIEVLVNNAGITRDNLFLKMSSEDFDEVLDANLRGAFLFSKAVGKLMMKKRYGRIIQISSIVGVHGNVGQSNYAASKAGLIGMSKCLAQELAGRNVTVNVVCPGFIDTKMTAGLPEAVKEEMLRNIPMKTFGTGEDVANAVAFFAKRESRYITGETLLVDGGMGM</sequence>
<dbReference type="NCBIfam" id="TIGR01830">
    <property type="entry name" value="3oxo_ACP_reduc"/>
    <property type="match status" value="1"/>
</dbReference>
<comment type="caution">
    <text evidence="11">The sequence shown here is derived from an EMBL/GenBank/DDBJ whole genome shotgun (WGS) entry which is preliminary data.</text>
</comment>
<accession>A0A7W9W0S1</accession>
<feature type="active site" description="Proton acceptor" evidence="7">
    <location>
        <position position="156"/>
    </location>
</feature>
<dbReference type="Pfam" id="PF13561">
    <property type="entry name" value="adh_short_C2"/>
    <property type="match status" value="1"/>
</dbReference>
<gene>
    <name evidence="11" type="ORF">HNQ46_001158</name>
</gene>
<comment type="catalytic activity">
    <reaction evidence="6 9">
        <text>a (3R)-hydroxyacyl-[ACP] + NADP(+) = a 3-oxoacyl-[ACP] + NADPH + H(+)</text>
        <dbReference type="Rhea" id="RHEA:17397"/>
        <dbReference type="Rhea" id="RHEA-COMP:9916"/>
        <dbReference type="Rhea" id="RHEA-COMP:9945"/>
        <dbReference type="ChEBI" id="CHEBI:15378"/>
        <dbReference type="ChEBI" id="CHEBI:57783"/>
        <dbReference type="ChEBI" id="CHEBI:58349"/>
        <dbReference type="ChEBI" id="CHEBI:78776"/>
        <dbReference type="ChEBI" id="CHEBI:78827"/>
        <dbReference type="EC" id="1.1.1.100"/>
    </reaction>
</comment>
<comment type="similarity">
    <text evidence="2 9">Belongs to the short-chain dehydrogenases/reductases (SDR) family.</text>
</comment>
<dbReference type="FunFam" id="3.40.50.720:FF:000173">
    <property type="entry name" value="3-oxoacyl-[acyl-carrier protein] reductase"/>
    <property type="match status" value="1"/>
</dbReference>
<dbReference type="UniPathway" id="UPA00094"/>
<dbReference type="NCBIfam" id="NF005559">
    <property type="entry name" value="PRK07231.1"/>
    <property type="match status" value="1"/>
</dbReference>
<keyword evidence="9" id="KW-0444">Lipid biosynthesis</keyword>
<comment type="pathway">
    <text evidence="1 9">Lipid metabolism; fatty acid biosynthesis.</text>
</comment>
<dbReference type="SUPFAM" id="SSF51735">
    <property type="entry name" value="NAD(P)-binding Rossmann-fold domains"/>
    <property type="match status" value="1"/>
</dbReference>
<dbReference type="EC" id="1.1.1.100" evidence="3 9"/>
<proteinExistence type="inferred from homology"/>
<dbReference type="InterPro" id="IPR050259">
    <property type="entry name" value="SDR"/>
</dbReference>
<dbReference type="CDD" id="cd05333">
    <property type="entry name" value="BKR_SDR_c"/>
    <property type="match status" value="1"/>
</dbReference>
<evidence type="ECO:0000256" key="4">
    <source>
        <dbReference type="ARBA" id="ARBA00023002"/>
    </source>
</evidence>
<evidence type="ECO:0000256" key="3">
    <source>
        <dbReference type="ARBA" id="ARBA00012948"/>
    </source>
</evidence>
<dbReference type="InterPro" id="IPR002347">
    <property type="entry name" value="SDR_fam"/>
</dbReference>
<dbReference type="GeneID" id="85014698"/>
<feature type="binding site" evidence="8">
    <location>
        <position position="189"/>
    </location>
    <ligand>
        <name>NADP(+)</name>
        <dbReference type="ChEBI" id="CHEBI:58349"/>
    </ligand>
</feature>
<feature type="binding site" evidence="8">
    <location>
        <position position="91"/>
    </location>
    <ligand>
        <name>NADP(+)</name>
        <dbReference type="ChEBI" id="CHEBI:58349"/>
    </ligand>
</feature>
<dbReference type="NCBIfam" id="NF009466">
    <property type="entry name" value="PRK12826.1-2"/>
    <property type="match status" value="1"/>
</dbReference>
<dbReference type="Proteomes" id="UP000522163">
    <property type="component" value="Unassembled WGS sequence"/>
</dbReference>
<keyword evidence="9" id="KW-0443">Lipid metabolism</keyword>
<keyword evidence="4 9" id="KW-0560">Oxidoreductase</keyword>
<keyword evidence="8 9" id="KW-0521">NADP</keyword>
<dbReference type="RefSeq" id="WP_183683760.1">
    <property type="nucleotide sequence ID" value="NZ_JACHHH010000005.1"/>
</dbReference>
<keyword evidence="5" id="KW-0753">Steroid metabolism</keyword>
<keyword evidence="9" id="KW-0276">Fatty acid metabolism</keyword>
<dbReference type="SMART" id="SM00822">
    <property type="entry name" value="PKS_KR"/>
    <property type="match status" value="1"/>
</dbReference>
<organism evidence="11 12">
    <name type="scientific">Oribacterium sinus</name>
    <dbReference type="NCBI Taxonomy" id="237576"/>
    <lineage>
        <taxon>Bacteria</taxon>
        <taxon>Bacillati</taxon>
        <taxon>Bacillota</taxon>
        <taxon>Clostridia</taxon>
        <taxon>Lachnospirales</taxon>
        <taxon>Lachnospiraceae</taxon>
        <taxon>Oribacterium</taxon>
    </lineage>
</organism>
<dbReference type="PRINTS" id="PR00080">
    <property type="entry name" value="SDRFAMILY"/>
</dbReference>
<dbReference type="InterPro" id="IPR011284">
    <property type="entry name" value="3oxo_ACP_reduc"/>
</dbReference>
<evidence type="ECO:0000256" key="7">
    <source>
        <dbReference type="PIRSR" id="PIRSR611284-1"/>
    </source>
</evidence>
<dbReference type="PANTHER" id="PTHR42879">
    <property type="entry name" value="3-OXOACYL-(ACYL-CARRIER-PROTEIN) REDUCTASE"/>
    <property type="match status" value="1"/>
</dbReference>
<comment type="function">
    <text evidence="9">Catalyzes the NADPH-dependent reduction of beta-ketoacyl-ACP substrates to beta-hydroxyacyl-ACP products, the first reductive step in the elongation cycle of fatty acid biosynthesis.</text>
</comment>
<dbReference type="InterPro" id="IPR036291">
    <property type="entry name" value="NAD(P)-bd_dom_sf"/>
</dbReference>
<dbReference type="AlphaFoldDB" id="A0A7W9W0S1"/>
<name>A0A7W9W0S1_9FIRM</name>
<dbReference type="InterPro" id="IPR020904">
    <property type="entry name" value="Sc_DH/Rdtase_CS"/>
</dbReference>
<dbReference type="PRINTS" id="PR00081">
    <property type="entry name" value="GDHRDH"/>
</dbReference>
<dbReference type="InterPro" id="IPR057326">
    <property type="entry name" value="KR_dom"/>
</dbReference>
<protein>
    <recommendedName>
        <fullName evidence="3 9">3-oxoacyl-[acyl-carrier-protein] reductase</fullName>
        <ecNumber evidence="3 9">1.1.1.100</ecNumber>
    </recommendedName>
</protein>
<dbReference type="Gene3D" id="3.40.50.720">
    <property type="entry name" value="NAD(P)-binding Rossmann-like Domain"/>
    <property type="match status" value="1"/>
</dbReference>